<feature type="region of interest" description="Disordered" evidence="1">
    <location>
        <begin position="1"/>
        <end position="28"/>
    </location>
</feature>
<gene>
    <name evidence="3" type="ORF">niasHT_003023</name>
</gene>
<evidence type="ECO:0000256" key="2">
    <source>
        <dbReference type="SAM" id="Phobius"/>
    </source>
</evidence>
<dbReference type="Proteomes" id="UP001620626">
    <property type="component" value="Unassembled WGS sequence"/>
</dbReference>
<feature type="compositionally biased region" description="Polar residues" evidence="1">
    <location>
        <begin position="1"/>
        <end position="11"/>
    </location>
</feature>
<reference evidence="3 4" key="1">
    <citation type="submission" date="2024-10" db="EMBL/GenBank/DDBJ databases">
        <authorList>
            <person name="Kim D."/>
        </authorList>
    </citation>
    <scope>NUCLEOTIDE SEQUENCE [LARGE SCALE GENOMIC DNA]</scope>
    <source>
        <strain evidence="3">BH-2024</strain>
    </source>
</reference>
<sequence>MCSGKQNQQNAEEAVFGANESSKMPKNGSENDIAKIGAKFRDADNLELLAKGCEFLAEIKEEKHGLIGRLAEKVNYEACLNRATSFTDQLLHTFQENGPQILAQIKAKEIGQQNAKMLSEFGTLITAFLAQFSTEEKHKIVEAASNGKKQQQFLMLPSNFVAFLFNKIIMNFAINDGETIGKFSGNSGMKISENFAPPTTSSSSSRHVQRRFRRDMSPSLWLAFAFAMTGFVHNSKLYTMMAYILIVHHILFYDHWDWI</sequence>
<evidence type="ECO:0000313" key="4">
    <source>
        <dbReference type="Proteomes" id="UP001620626"/>
    </source>
</evidence>
<feature type="transmembrane region" description="Helical" evidence="2">
    <location>
        <begin position="216"/>
        <end position="232"/>
    </location>
</feature>
<proteinExistence type="predicted"/>
<organism evidence="3 4">
    <name type="scientific">Heterodera trifolii</name>
    <dbReference type="NCBI Taxonomy" id="157864"/>
    <lineage>
        <taxon>Eukaryota</taxon>
        <taxon>Metazoa</taxon>
        <taxon>Ecdysozoa</taxon>
        <taxon>Nematoda</taxon>
        <taxon>Chromadorea</taxon>
        <taxon>Rhabditida</taxon>
        <taxon>Tylenchina</taxon>
        <taxon>Tylenchomorpha</taxon>
        <taxon>Tylenchoidea</taxon>
        <taxon>Heteroderidae</taxon>
        <taxon>Heteroderinae</taxon>
        <taxon>Heterodera</taxon>
    </lineage>
</organism>
<feature type="compositionally biased region" description="Polar residues" evidence="1">
    <location>
        <begin position="19"/>
        <end position="28"/>
    </location>
</feature>
<accession>A0ABD2M5Z2</accession>
<dbReference type="EMBL" id="JBICBT010000133">
    <property type="protein sequence ID" value="KAL3122487.1"/>
    <property type="molecule type" value="Genomic_DNA"/>
</dbReference>
<keyword evidence="2" id="KW-1133">Transmembrane helix</keyword>
<evidence type="ECO:0000313" key="3">
    <source>
        <dbReference type="EMBL" id="KAL3122487.1"/>
    </source>
</evidence>
<keyword evidence="2" id="KW-0472">Membrane</keyword>
<protein>
    <submittedName>
        <fullName evidence="3">Uncharacterized protein</fullName>
    </submittedName>
</protein>
<keyword evidence="2" id="KW-0812">Transmembrane</keyword>
<keyword evidence="4" id="KW-1185">Reference proteome</keyword>
<name>A0ABD2M5Z2_9BILA</name>
<dbReference type="AlphaFoldDB" id="A0ABD2M5Z2"/>
<comment type="caution">
    <text evidence="3">The sequence shown here is derived from an EMBL/GenBank/DDBJ whole genome shotgun (WGS) entry which is preliminary data.</text>
</comment>
<evidence type="ECO:0000256" key="1">
    <source>
        <dbReference type="SAM" id="MobiDB-lite"/>
    </source>
</evidence>